<dbReference type="OrthoDB" id="2614601at2"/>
<dbReference type="AlphaFoldDB" id="A0A7X4YV71"/>
<name>A0A7X4YV71_9BACL</name>
<gene>
    <name evidence="2" type="ORF">GT003_29975</name>
</gene>
<feature type="region of interest" description="Disordered" evidence="1">
    <location>
        <begin position="272"/>
        <end position="392"/>
    </location>
</feature>
<proteinExistence type="predicted"/>
<evidence type="ECO:0000313" key="2">
    <source>
        <dbReference type="EMBL" id="NBC73211.1"/>
    </source>
</evidence>
<organism evidence="2 3">
    <name type="scientific">Paenibacillus sacheonensis</name>
    <dbReference type="NCBI Taxonomy" id="742054"/>
    <lineage>
        <taxon>Bacteria</taxon>
        <taxon>Bacillati</taxon>
        <taxon>Bacillota</taxon>
        <taxon>Bacilli</taxon>
        <taxon>Bacillales</taxon>
        <taxon>Paenibacillaceae</taxon>
        <taxon>Paenibacillus</taxon>
    </lineage>
</organism>
<accession>A0A7X4YV71</accession>
<dbReference type="Proteomes" id="UP000558113">
    <property type="component" value="Unassembled WGS sequence"/>
</dbReference>
<keyword evidence="3" id="KW-1185">Reference proteome</keyword>
<feature type="compositionally biased region" description="Basic and acidic residues" evidence="1">
    <location>
        <begin position="356"/>
        <end position="365"/>
    </location>
</feature>
<dbReference type="EMBL" id="JAAAMU010000028">
    <property type="protein sequence ID" value="NBC73211.1"/>
    <property type="molecule type" value="Genomic_DNA"/>
</dbReference>
<feature type="compositionally biased region" description="Basic and acidic residues" evidence="1">
    <location>
        <begin position="306"/>
        <end position="334"/>
    </location>
</feature>
<dbReference type="RefSeq" id="WP_161704965.1">
    <property type="nucleotide sequence ID" value="NZ_JAAAMU010000028.1"/>
</dbReference>
<evidence type="ECO:0000313" key="3">
    <source>
        <dbReference type="Proteomes" id="UP000558113"/>
    </source>
</evidence>
<protein>
    <submittedName>
        <fullName evidence="2">Uncharacterized protein</fullName>
    </submittedName>
</protein>
<reference evidence="2 3" key="1">
    <citation type="submission" date="2020-01" db="EMBL/GenBank/DDBJ databases">
        <title>Paenibacillus soybeanensis sp. nov. isolated from the nodules of soybean (Glycine max(L.) Merr).</title>
        <authorList>
            <person name="Wang H."/>
        </authorList>
    </citation>
    <scope>NUCLEOTIDE SEQUENCE [LARGE SCALE GENOMIC DNA]</scope>
    <source>
        <strain evidence="2 3">DSM 23054</strain>
    </source>
</reference>
<feature type="compositionally biased region" description="Polar residues" evidence="1">
    <location>
        <begin position="371"/>
        <end position="383"/>
    </location>
</feature>
<evidence type="ECO:0000256" key="1">
    <source>
        <dbReference type="SAM" id="MobiDB-lite"/>
    </source>
</evidence>
<comment type="caution">
    <text evidence="2">The sequence shown here is derived from an EMBL/GenBank/DDBJ whole genome shotgun (WGS) entry which is preliminary data.</text>
</comment>
<sequence>MRSERAKRRRKDRNRKILLLSMNSFSILFLLFVTVSSRAGMTYGHFTSKAAIDGEIGICSVYPNQVEQLLEQFVQHVTRGEADYGSLSLYNGSNEEAIGIPDAAAASDEELQQFASSINARIDVLEIQQQAIDGLTGANDSEWASAQSEIVSAASILTQLSDYIGSVNLHCLAPEDPSMLDQFLALINGSRVASEAFQEQGRSIYGALSGSPSGMNATPLLVNEPAVISAAAAASYQAAQRSLSDARSAAVQQHSNLQQQLAQINAEIAAREQAKADAEANAKDGESTKEQADGETVNGQAADETTSERAAGEPAEEKADESRSESVPSVRDESAEQDPAVPENPSVNPATPSSDSAKEQTETADHPAIPITTQPNSNESGGVSNEIEIDHE</sequence>
<feature type="compositionally biased region" description="Polar residues" evidence="1">
    <location>
        <begin position="345"/>
        <end position="355"/>
    </location>
</feature>
<feature type="compositionally biased region" description="Basic and acidic residues" evidence="1">
    <location>
        <begin position="272"/>
        <end position="292"/>
    </location>
</feature>